<gene>
    <name evidence="1" type="ORF">LTS18_010912</name>
</gene>
<dbReference type="EMBL" id="JAWDJW010003093">
    <property type="protein sequence ID" value="KAK3077210.1"/>
    <property type="molecule type" value="Genomic_DNA"/>
</dbReference>
<evidence type="ECO:0000313" key="1">
    <source>
        <dbReference type="EMBL" id="KAK3077210.1"/>
    </source>
</evidence>
<dbReference type="Proteomes" id="UP001186974">
    <property type="component" value="Unassembled WGS sequence"/>
</dbReference>
<name>A0ACC3DKW7_9PEZI</name>
<reference evidence="1" key="1">
    <citation type="submission" date="2024-09" db="EMBL/GenBank/DDBJ databases">
        <title>Black Yeasts Isolated from many extreme environments.</title>
        <authorList>
            <person name="Coleine C."/>
            <person name="Stajich J.E."/>
            <person name="Selbmann L."/>
        </authorList>
    </citation>
    <scope>NUCLEOTIDE SEQUENCE</scope>
    <source>
        <strain evidence="1">CCFEE 5737</strain>
    </source>
</reference>
<organism evidence="1 2">
    <name type="scientific">Coniosporium uncinatum</name>
    <dbReference type="NCBI Taxonomy" id="93489"/>
    <lineage>
        <taxon>Eukaryota</taxon>
        <taxon>Fungi</taxon>
        <taxon>Dikarya</taxon>
        <taxon>Ascomycota</taxon>
        <taxon>Pezizomycotina</taxon>
        <taxon>Dothideomycetes</taxon>
        <taxon>Dothideomycetes incertae sedis</taxon>
        <taxon>Coniosporium</taxon>
    </lineage>
</organism>
<comment type="caution">
    <text evidence="1">The sequence shown here is derived from an EMBL/GenBank/DDBJ whole genome shotgun (WGS) entry which is preliminary data.</text>
</comment>
<evidence type="ECO:0000313" key="2">
    <source>
        <dbReference type="Proteomes" id="UP001186974"/>
    </source>
</evidence>
<keyword evidence="2" id="KW-1185">Reference proteome</keyword>
<feature type="non-terminal residue" evidence="1">
    <location>
        <position position="198"/>
    </location>
</feature>
<sequence>MLVIKPLSELSECSQLSSIQQLQRFSASRAASQPSLNARVKPEPIKPEPGTEMEGIEMSPNCSNSATRTPADIHTAYVSMFGAMHNLPLHFPIDDISQALTQAETLADLTSAYACLHLVRLPISHALHTFHKRLYTAVRRDSPRWLLLAVALESQPLYIEAFIHIAGCWPTWRWKTPLDKLPADVLANITTKAKNLEG</sequence>
<proteinExistence type="predicted"/>
<protein>
    <submittedName>
        <fullName evidence="1">Uncharacterized protein</fullName>
    </submittedName>
</protein>
<accession>A0ACC3DKW7</accession>